<dbReference type="RefSeq" id="XP_066712504.1">
    <property type="nucleotide sequence ID" value="XM_066863394.1"/>
</dbReference>
<evidence type="ECO:0000256" key="4">
    <source>
        <dbReference type="ARBA" id="ARBA00023002"/>
    </source>
</evidence>
<keyword evidence="3" id="KW-0274">FAD</keyword>
<dbReference type="EMBL" id="JAQQWL010000011">
    <property type="protein sequence ID" value="KAK8050255.1"/>
    <property type="molecule type" value="Genomic_DNA"/>
</dbReference>
<evidence type="ECO:0000259" key="5">
    <source>
        <dbReference type="Pfam" id="PF08031"/>
    </source>
</evidence>
<gene>
    <name evidence="6" type="ORF">PG994_011985</name>
</gene>
<dbReference type="PANTHER" id="PTHR42973">
    <property type="entry name" value="BINDING OXIDOREDUCTASE, PUTATIVE (AFU_ORTHOLOGUE AFUA_1G17690)-RELATED"/>
    <property type="match status" value="1"/>
</dbReference>
<dbReference type="Proteomes" id="UP001480595">
    <property type="component" value="Unassembled WGS sequence"/>
</dbReference>
<dbReference type="InterPro" id="IPR050416">
    <property type="entry name" value="FAD-linked_Oxidoreductase"/>
</dbReference>
<proteinExistence type="predicted"/>
<dbReference type="Pfam" id="PF08031">
    <property type="entry name" value="BBE"/>
    <property type="match status" value="1"/>
</dbReference>
<dbReference type="InterPro" id="IPR016169">
    <property type="entry name" value="FAD-bd_PCMH_sub2"/>
</dbReference>
<comment type="caution">
    <text evidence="6">The sequence shown here is derived from an EMBL/GenBank/DDBJ whole genome shotgun (WGS) entry which is preliminary data.</text>
</comment>
<reference evidence="6 7" key="1">
    <citation type="submission" date="2023-01" db="EMBL/GenBank/DDBJ databases">
        <title>Analysis of 21 Apiospora genomes using comparative genomics revels a genus with tremendous synthesis potential of carbohydrate active enzymes and secondary metabolites.</title>
        <authorList>
            <person name="Sorensen T."/>
        </authorList>
    </citation>
    <scope>NUCLEOTIDE SEQUENCE [LARGE SCALE GENOMIC DNA]</scope>
    <source>
        <strain evidence="6 7">CBS 135458</strain>
    </source>
</reference>
<dbReference type="GeneID" id="92096457"/>
<protein>
    <recommendedName>
        <fullName evidence="5">Berberine/berberine-like domain-containing protein</fullName>
    </recommendedName>
</protein>
<keyword evidence="2" id="KW-0285">Flavoprotein</keyword>
<evidence type="ECO:0000313" key="6">
    <source>
        <dbReference type="EMBL" id="KAK8050255.1"/>
    </source>
</evidence>
<evidence type="ECO:0000313" key="7">
    <source>
        <dbReference type="Proteomes" id="UP001480595"/>
    </source>
</evidence>
<comment type="cofactor">
    <cofactor evidence="1">
        <name>FAD</name>
        <dbReference type="ChEBI" id="CHEBI:57692"/>
    </cofactor>
</comment>
<dbReference type="InterPro" id="IPR012951">
    <property type="entry name" value="BBE"/>
</dbReference>
<evidence type="ECO:0000256" key="1">
    <source>
        <dbReference type="ARBA" id="ARBA00001974"/>
    </source>
</evidence>
<dbReference type="Gene3D" id="3.30.465.10">
    <property type="match status" value="2"/>
</dbReference>
<dbReference type="Gene3D" id="3.40.462.20">
    <property type="match status" value="1"/>
</dbReference>
<feature type="domain" description="Berberine/berberine-like" evidence="5">
    <location>
        <begin position="285"/>
        <end position="325"/>
    </location>
</feature>
<organism evidence="6 7">
    <name type="scientific">Apiospora phragmitis</name>
    <dbReference type="NCBI Taxonomy" id="2905665"/>
    <lineage>
        <taxon>Eukaryota</taxon>
        <taxon>Fungi</taxon>
        <taxon>Dikarya</taxon>
        <taxon>Ascomycota</taxon>
        <taxon>Pezizomycotina</taxon>
        <taxon>Sordariomycetes</taxon>
        <taxon>Xylariomycetidae</taxon>
        <taxon>Amphisphaeriales</taxon>
        <taxon>Apiosporaceae</taxon>
        <taxon>Apiospora</taxon>
    </lineage>
</organism>
<sequence length="330" mass="36721">MICPTSPQGSSSSAIISYSGSDGFEEATTRSSSFHSPGISVVVVPSTPAGAAQTSLEIKYATSDLWWAIQGAGHDFGIITSIERLYETLKKIMNDGSPPLDVKIYGFFLIDPSISTWDPVTMLWVLQEGSTSVDSAHTGALHALGPATVDRGNGNYLDLARWTGMSNADPPCQNSGFDKTRFPIDIRSYNVQAMRKVYDHFASATRQTPGLNASLFLIEDYTLQRMKTVRSESTAYPFRTDNLLVAPVMRWQHSGGPELTQQAVDLGTELRSIIHEATGEPELHTYVNYAFGDETQKNWYGYEQWRQNRLRGLKQKYDPQHRFSFYVPIA</sequence>
<accession>A0ABR1TWL3</accession>
<keyword evidence="7" id="KW-1185">Reference proteome</keyword>
<keyword evidence="4" id="KW-0560">Oxidoreductase</keyword>
<dbReference type="PANTHER" id="PTHR42973:SF9">
    <property type="entry name" value="FAD-BINDING PCMH-TYPE DOMAIN-CONTAINING PROTEIN-RELATED"/>
    <property type="match status" value="1"/>
</dbReference>
<evidence type="ECO:0000256" key="2">
    <source>
        <dbReference type="ARBA" id="ARBA00022630"/>
    </source>
</evidence>
<evidence type="ECO:0000256" key="3">
    <source>
        <dbReference type="ARBA" id="ARBA00022827"/>
    </source>
</evidence>
<name>A0ABR1TWL3_9PEZI</name>